<keyword evidence="1" id="KW-0472">Membrane</keyword>
<organism evidence="2 3">
    <name type="scientific">Pseudoxanthomonas kaohsiungensis</name>
    <dbReference type="NCBI Taxonomy" id="283923"/>
    <lineage>
        <taxon>Bacteria</taxon>
        <taxon>Pseudomonadati</taxon>
        <taxon>Pseudomonadota</taxon>
        <taxon>Gammaproteobacteria</taxon>
        <taxon>Lysobacterales</taxon>
        <taxon>Lysobacteraceae</taxon>
        <taxon>Pseudoxanthomonas</taxon>
    </lineage>
</organism>
<evidence type="ECO:0000313" key="3">
    <source>
        <dbReference type="Proteomes" id="UP001597033"/>
    </source>
</evidence>
<name>A0ABW3LZJ4_9GAMM</name>
<dbReference type="RefSeq" id="WP_162378233.1">
    <property type="nucleotide sequence ID" value="NZ_JBHTKN010000015.1"/>
</dbReference>
<evidence type="ECO:0000313" key="2">
    <source>
        <dbReference type="EMBL" id="MFD1043821.1"/>
    </source>
</evidence>
<reference evidence="3" key="1">
    <citation type="journal article" date="2019" name="Int. J. Syst. Evol. Microbiol.">
        <title>The Global Catalogue of Microorganisms (GCM) 10K type strain sequencing project: providing services to taxonomists for standard genome sequencing and annotation.</title>
        <authorList>
            <consortium name="The Broad Institute Genomics Platform"/>
            <consortium name="The Broad Institute Genome Sequencing Center for Infectious Disease"/>
            <person name="Wu L."/>
            <person name="Ma J."/>
        </authorList>
    </citation>
    <scope>NUCLEOTIDE SEQUENCE [LARGE SCALE GENOMIC DNA]</scope>
    <source>
        <strain evidence="3">CCUG 55854</strain>
    </source>
</reference>
<proteinExistence type="predicted"/>
<accession>A0ABW3LZJ4</accession>
<feature type="transmembrane region" description="Helical" evidence="1">
    <location>
        <begin position="202"/>
        <end position="223"/>
    </location>
</feature>
<dbReference type="EMBL" id="JBHTKN010000015">
    <property type="protein sequence ID" value="MFD1043821.1"/>
    <property type="molecule type" value="Genomic_DNA"/>
</dbReference>
<keyword evidence="3" id="KW-1185">Reference proteome</keyword>
<keyword evidence="1" id="KW-1133">Transmembrane helix</keyword>
<feature type="transmembrane region" description="Helical" evidence="1">
    <location>
        <begin position="235"/>
        <end position="253"/>
    </location>
</feature>
<sequence>MDANEILESYVRDVADCLPRARRDDVASELRSLLAEELAGRAQESGRPPDRAMAMAMLQAFGRPAEYAQRYHARPALVEGADNHHFLIWATGGAVVLVMHAALNPQQHVDLDGLFLQWLGLLLLWFALAGWIRRRRPGVFRWKPSHGPEWMPRGLSALSLVATLLFPVWMYAAPQPFARMLLPSTLSVEGLALDPVFATSGIRLLTMALLVGLALGHAIALVLGRQPAWLRRCGVAVNLALGLLFVIHASPMATLDGTPFQVFALAHANAVAAPIFLGLGGMMLLVGLYYAWREWSYLRPPPARHRGALA</sequence>
<comment type="caution">
    <text evidence="2">The sequence shown here is derived from an EMBL/GenBank/DDBJ whole genome shotgun (WGS) entry which is preliminary data.</text>
</comment>
<evidence type="ECO:0000256" key="1">
    <source>
        <dbReference type="SAM" id="Phobius"/>
    </source>
</evidence>
<feature type="transmembrane region" description="Helical" evidence="1">
    <location>
        <begin position="115"/>
        <end position="133"/>
    </location>
</feature>
<feature type="transmembrane region" description="Helical" evidence="1">
    <location>
        <begin position="273"/>
        <end position="292"/>
    </location>
</feature>
<feature type="transmembrane region" description="Helical" evidence="1">
    <location>
        <begin position="154"/>
        <end position="172"/>
    </location>
</feature>
<feature type="transmembrane region" description="Helical" evidence="1">
    <location>
        <begin position="86"/>
        <end position="103"/>
    </location>
</feature>
<dbReference type="Proteomes" id="UP001597033">
    <property type="component" value="Unassembled WGS sequence"/>
</dbReference>
<keyword evidence="1" id="KW-0812">Transmembrane</keyword>
<gene>
    <name evidence="2" type="ORF">ACFQ2N_15830</name>
</gene>
<protein>
    <submittedName>
        <fullName evidence="2">Uncharacterized protein</fullName>
    </submittedName>
</protein>